<feature type="region of interest" description="Disordered" evidence="1">
    <location>
        <begin position="172"/>
        <end position="256"/>
    </location>
</feature>
<feature type="compositionally biased region" description="Acidic residues" evidence="1">
    <location>
        <begin position="298"/>
        <end position="335"/>
    </location>
</feature>
<keyword evidence="2" id="KW-0812">Transmembrane</keyword>
<keyword evidence="2" id="KW-1133">Transmembrane helix</keyword>
<dbReference type="Proteomes" id="UP000799440">
    <property type="component" value="Unassembled WGS sequence"/>
</dbReference>
<organism evidence="4 5">
    <name type="scientific">Sporormia fimetaria CBS 119925</name>
    <dbReference type="NCBI Taxonomy" id="1340428"/>
    <lineage>
        <taxon>Eukaryota</taxon>
        <taxon>Fungi</taxon>
        <taxon>Dikarya</taxon>
        <taxon>Ascomycota</taxon>
        <taxon>Pezizomycotina</taxon>
        <taxon>Dothideomycetes</taxon>
        <taxon>Pleosporomycetidae</taxon>
        <taxon>Pleosporales</taxon>
        <taxon>Sporormiaceae</taxon>
        <taxon>Sporormia</taxon>
    </lineage>
</organism>
<dbReference type="Pfam" id="PF00498">
    <property type="entry name" value="FHA"/>
    <property type="match status" value="1"/>
</dbReference>
<evidence type="ECO:0000259" key="3">
    <source>
        <dbReference type="PROSITE" id="PS50006"/>
    </source>
</evidence>
<protein>
    <recommendedName>
        <fullName evidence="3">FHA domain-containing protein</fullName>
    </recommendedName>
</protein>
<feature type="compositionally biased region" description="Pro residues" evidence="1">
    <location>
        <begin position="187"/>
        <end position="198"/>
    </location>
</feature>
<keyword evidence="5" id="KW-1185">Reference proteome</keyword>
<name>A0A6A6VEM1_9PLEO</name>
<dbReference type="CDD" id="cd00060">
    <property type="entry name" value="FHA"/>
    <property type="match status" value="1"/>
</dbReference>
<evidence type="ECO:0000256" key="1">
    <source>
        <dbReference type="SAM" id="MobiDB-lite"/>
    </source>
</evidence>
<feature type="domain" description="FHA" evidence="3">
    <location>
        <begin position="33"/>
        <end position="97"/>
    </location>
</feature>
<feature type="transmembrane region" description="Helical" evidence="2">
    <location>
        <begin position="481"/>
        <end position="506"/>
    </location>
</feature>
<dbReference type="Gene3D" id="2.60.200.20">
    <property type="match status" value="1"/>
</dbReference>
<proteinExistence type="predicted"/>
<dbReference type="OrthoDB" id="4096268at2759"/>
<reference evidence="4" key="1">
    <citation type="journal article" date="2020" name="Stud. Mycol.">
        <title>101 Dothideomycetes genomes: a test case for predicting lifestyles and emergence of pathogens.</title>
        <authorList>
            <person name="Haridas S."/>
            <person name="Albert R."/>
            <person name="Binder M."/>
            <person name="Bloem J."/>
            <person name="Labutti K."/>
            <person name="Salamov A."/>
            <person name="Andreopoulos B."/>
            <person name="Baker S."/>
            <person name="Barry K."/>
            <person name="Bills G."/>
            <person name="Bluhm B."/>
            <person name="Cannon C."/>
            <person name="Castanera R."/>
            <person name="Culley D."/>
            <person name="Daum C."/>
            <person name="Ezra D."/>
            <person name="Gonzalez J."/>
            <person name="Henrissat B."/>
            <person name="Kuo A."/>
            <person name="Liang C."/>
            <person name="Lipzen A."/>
            <person name="Lutzoni F."/>
            <person name="Magnuson J."/>
            <person name="Mondo S."/>
            <person name="Nolan M."/>
            <person name="Ohm R."/>
            <person name="Pangilinan J."/>
            <person name="Park H.-J."/>
            <person name="Ramirez L."/>
            <person name="Alfaro M."/>
            <person name="Sun H."/>
            <person name="Tritt A."/>
            <person name="Yoshinaga Y."/>
            <person name="Zwiers L.-H."/>
            <person name="Turgeon B."/>
            <person name="Goodwin S."/>
            <person name="Spatafora J."/>
            <person name="Crous P."/>
            <person name="Grigoriev I."/>
        </authorList>
    </citation>
    <scope>NUCLEOTIDE SEQUENCE</scope>
    <source>
        <strain evidence="4">CBS 119925</strain>
    </source>
</reference>
<keyword evidence="2" id="KW-0472">Membrane</keyword>
<dbReference type="PROSITE" id="PS50006">
    <property type="entry name" value="FHA_DOMAIN"/>
    <property type="match status" value="1"/>
</dbReference>
<dbReference type="SUPFAM" id="SSF49879">
    <property type="entry name" value="SMAD/FHA domain"/>
    <property type="match status" value="1"/>
</dbReference>
<evidence type="ECO:0000313" key="5">
    <source>
        <dbReference type="Proteomes" id="UP000799440"/>
    </source>
</evidence>
<gene>
    <name evidence="4" type="ORF">M011DRAFT_476285</name>
</gene>
<feature type="compositionally biased region" description="Polar residues" evidence="1">
    <location>
        <begin position="204"/>
        <end position="221"/>
    </location>
</feature>
<dbReference type="SMART" id="SM00240">
    <property type="entry name" value="FHA"/>
    <property type="match status" value="1"/>
</dbReference>
<dbReference type="InterPro" id="IPR008984">
    <property type="entry name" value="SMAD_FHA_dom_sf"/>
</dbReference>
<evidence type="ECO:0000256" key="2">
    <source>
        <dbReference type="SAM" id="Phobius"/>
    </source>
</evidence>
<sequence length="512" mass="55900">MTGQATFRVTLTSKDKLDSITQRRLLVRSGHPISIGRSSSNPVKKDMAPAADNAFMDNPVVSRRHAEFSADVSGDVARLLLTDQDSMHGTRVNGELLEAHIPYTLNPGDKLQFGADVIRADDTFIAPEWDLDYCPSPPTDPVKVERLPHIDEGFGFDKKFPYEADRMRPLHPMRRPEYSSNLQPYDSPSPLPPSPVLRPEPTSTGSTSKASLSNDSRSSPVAETHPSPSVDHESRSEAIEPPPRSAYDSNYGERHASSWTPLQPVACYQPSFFAMKPIYPEWTYPPSLEADYSRMMSDEEVSVSDYDSDEFPSDSEEPSESEEDDGDDEPVEELETPAGLPTFNDSTIVRDAIICPDKAKARTTPERPHTVVLDNAAAGPDIEQPSDNLPKLSTVVRSHLDHLPNAEIRRTQLSIPDIVGDNAVESLYPASQTLKRKAETMGDEEEKPSIVTSAPIAAPVRTPAMAVAPTEARPNKRVRRALTVAGNVAVGVAIGAIAAVGGLTALPESFFE</sequence>
<evidence type="ECO:0000313" key="4">
    <source>
        <dbReference type="EMBL" id="KAF2748256.1"/>
    </source>
</evidence>
<dbReference type="AlphaFoldDB" id="A0A6A6VEM1"/>
<dbReference type="InterPro" id="IPR000253">
    <property type="entry name" value="FHA_dom"/>
</dbReference>
<accession>A0A6A6VEM1</accession>
<dbReference type="EMBL" id="MU006569">
    <property type="protein sequence ID" value="KAF2748256.1"/>
    <property type="molecule type" value="Genomic_DNA"/>
</dbReference>
<feature type="region of interest" description="Disordered" evidence="1">
    <location>
        <begin position="298"/>
        <end position="345"/>
    </location>
</feature>